<proteinExistence type="predicted"/>
<dbReference type="OrthoDB" id="3239304at2759"/>
<dbReference type="EMBL" id="KV440996">
    <property type="protein sequence ID" value="OAD68145.1"/>
    <property type="molecule type" value="Genomic_DNA"/>
</dbReference>
<feature type="transmembrane region" description="Helical" evidence="1">
    <location>
        <begin position="160"/>
        <end position="186"/>
    </location>
</feature>
<name>A0A167KHY0_PHYB8</name>
<accession>A0A167KHY0</accession>
<evidence type="ECO:0000256" key="1">
    <source>
        <dbReference type="SAM" id="Phobius"/>
    </source>
</evidence>
<keyword evidence="1" id="KW-1133">Transmembrane helix</keyword>
<protein>
    <recommendedName>
        <fullName evidence="4">MARVEL domain-containing protein</fullName>
    </recommendedName>
</protein>
<evidence type="ECO:0000313" key="2">
    <source>
        <dbReference type="EMBL" id="OAD68145.1"/>
    </source>
</evidence>
<evidence type="ECO:0008006" key="4">
    <source>
        <dbReference type="Google" id="ProtNLM"/>
    </source>
</evidence>
<dbReference type="AlphaFoldDB" id="A0A167KHY0"/>
<keyword evidence="1" id="KW-0472">Membrane</keyword>
<keyword evidence="3" id="KW-1185">Reference proteome</keyword>
<dbReference type="Proteomes" id="UP000077315">
    <property type="component" value="Unassembled WGS sequence"/>
</dbReference>
<dbReference type="RefSeq" id="XP_018286185.1">
    <property type="nucleotide sequence ID" value="XM_018443461.1"/>
</dbReference>
<feature type="transmembrane region" description="Helical" evidence="1">
    <location>
        <begin position="57"/>
        <end position="79"/>
    </location>
</feature>
<gene>
    <name evidence="2" type="ORF">PHYBLDRAFT_79404</name>
</gene>
<dbReference type="STRING" id="763407.A0A167KHY0"/>
<dbReference type="InParanoid" id="A0A167KHY0"/>
<keyword evidence="1" id="KW-0812">Transmembrane</keyword>
<feature type="transmembrane region" description="Helical" evidence="1">
    <location>
        <begin position="12"/>
        <end position="37"/>
    </location>
</feature>
<dbReference type="VEuPathDB" id="FungiDB:PHYBLDRAFT_79404"/>
<evidence type="ECO:0000313" key="3">
    <source>
        <dbReference type="Proteomes" id="UP000077315"/>
    </source>
</evidence>
<organism evidence="2 3">
    <name type="scientific">Phycomyces blakesleeanus (strain ATCC 8743b / DSM 1359 / FGSC 10004 / NBRC 33097 / NRRL 1555)</name>
    <dbReference type="NCBI Taxonomy" id="763407"/>
    <lineage>
        <taxon>Eukaryota</taxon>
        <taxon>Fungi</taxon>
        <taxon>Fungi incertae sedis</taxon>
        <taxon>Mucoromycota</taxon>
        <taxon>Mucoromycotina</taxon>
        <taxon>Mucoromycetes</taxon>
        <taxon>Mucorales</taxon>
        <taxon>Phycomycetaceae</taxon>
        <taxon>Phycomyces</taxon>
    </lineage>
</organism>
<sequence length="213" mass="23446">MGSSKSCCCCIPLRAGVMVIAIVSSAFYISSLVYLLIRRSDMFAKHPDSLNFLTPIFWTSVAVVSVYSISSILGVFGSISQNRAMTAVFRVLYWIMAILILVVSVAGWVLLLVNRDSWQDECANYVSKPDSDIYSIVKVPSGSEVATVLQNACSNDLKTILIVSGIAVVMGNIIQIYFASVVSSYASRLKRGNKHIPLRNLDDFPDNSHKNMY</sequence>
<reference evidence="3" key="1">
    <citation type="submission" date="2015-06" db="EMBL/GenBank/DDBJ databases">
        <title>Expansion of signal transduction pathways in fungi by whole-genome duplication.</title>
        <authorList>
            <consortium name="DOE Joint Genome Institute"/>
            <person name="Corrochano L.M."/>
            <person name="Kuo A."/>
            <person name="Marcet-Houben M."/>
            <person name="Polaino S."/>
            <person name="Salamov A."/>
            <person name="Villalobos J.M."/>
            <person name="Alvarez M.I."/>
            <person name="Avalos J."/>
            <person name="Benito E.P."/>
            <person name="Benoit I."/>
            <person name="Burger G."/>
            <person name="Camino L.P."/>
            <person name="Canovas D."/>
            <person name="Cerda-Olmedo E."/>
            <person name="Cheng J.-F."/>
            <person name="Dominguez A."/>
            <person name="Elias M."/>
            <person name="Eslava A.P."/>
            <person name="Glaser F."/>
            <person name="Grimwood J."/>
            <person name="Gutierrez G."/>
            <person name="Heitman J."/>
            <person name="Henrissat B."/>
            <person name="Iturriaga E.A."/>
            <person name="Lang B.F."/>
            <person name="Lavin J.L."/>
            <person name="Lee S."/>
            <person name="Li W."/>
            <person name="Lindquist E."/>
            <person name="Lopez-Garcia S."/>
            <person name="Luque E.M."/>
            <person name="Marcos A.T."/>
            <person name="Martin J."/>
            <person name="McCluskey K."/>
            <person name="Medina H.R."/>
            <person name="Miralles-Duran A."/>
            <person name="Miyazaki A."/>
            <person name="Munoz-Torres E."/>
            <person name="Oguiza J.A."/>
            <person name="Ohm R."/>
            <person name="Olmedo M."/>
            <person name="Orejas M."/>
            <person name="Ortiz-Castellanos L."/>
            <person name="Pisabarro A.G."/>
            <person name="Rodriguez-Romero J."/>
            <person name="Ruiz-Herrera J."/>
            <person name="Ruiz-Vazquez R."/>
            <person name="Sanz C."/>
            <person name="Schackwitz W."/>
            <person name="Schmutz J."/>
            <person name="Shahriari M."/>
            <person name="Shelest E."/>
            <person name="Silva-Franco F."/>
            <person name="Soanes D."/>
            <person name="Syed K."/>
            <person name="Tagua V.G."/>
            <person name="Talbot N.J."/>
            <person name="Thon M."/>
            <person name="De vries R.P."/>
            <person name="Wiebenga A."/>
            <person name="Yadav J.S."/>
            <person name="Braun E.L."/>
            <person name="Baker S."/>
            <person name="Garre V."/>
            <person name="Horwitz B."/>
            <person name="Torres-Martinez S."/>
            <person name="Idnurm A."/>
            <person name="Herrera-Estrella A."/>
            <person name="Gabaldon T."/>
            <person name="Grigoriev I.V."/>
        </authorList>
    </citation>
    <scope>NUCLEOTIDE SEQUENCE [LARGE SCALE GENOMIC DNA]</scope>
    <source>
        <strain evidence="3">NRRL 1555(-)</strain>
    </source>
</reference>
<feature type="transmembrane region" description="Helical" evidence="1">
    <location>
        <begin position="91"/>
        <end position="111"/>
    </location>
</feature>
<dbReference type="GeneID" id="29004366"/>